<evidence type="ECO:0000313" key="3">
    <source>
        <dbReference type="Proteomes" id="UP000017938"/>
    </source>
</evidence>
<comment type="caution">
    <text evidence="2">The sequence shown here is derived from an EMBL/GenBank/DDBJ whole genome shotgun (WGS) entry which is preliminary data.</text>
</comment>
<dbReference type="Proteomes" id="UP000017938">
    <property type="component" value="Unassembled WGS sequence"/>
</dbReference>
<feature type="region of interest" description="Disordered" evidence="1">
    <location>
        <begin position="180"/>
        <end position="203"/>
    </location>
</feature>
<evidence type="ECO:0000256" key="1">
    <source>
        <dbReference type="SAM" id="MobiDB-lite"/>
    </source>
</evidence>
<organism evidence="2 3">
    <name type="scientific">Candidatus Colimorpha enterica</name>
    <dbReference type="NCBI Taxonomy" id="3083063"/>
    <lineage>
        <taxon>Bacteria</taxon>
        <taxon>Pseudomonadati</taxon>
        <taxon>Bacteroidota</taxon>
        <taxon>Bacteroidia</taxon>
        <taxon>Bacteroidales</taxon>
        <taxon>Candidatus Colimorpha</taxon>
    </lineage>
</organism>
<gene>
    <name evidence="2" type="ORF">BN580_00434</name>
</gene>
<dbReference type="EMBL" id="CBFW010000436">
    <property type="protein sequence ID" value="CDC77436.1"/>
    <property type="molecule type" value="Genomic_DNA"/>
</dbReference>
<protein>
    <recommendedName>
        <fullName evidence="4">Helix-turn-helix domain-containing protein</fullName>
    </recommendedName>
</protein>
<evidence type="ECO:0000313" key="2">
    <source>
        <dbReference type="EMBL" id="CDC77436.1"/>
    </source>
</evidence>
<proteinExistence type="predicted"/>
<sequence length="203" mass="23681">MAKEGYMTGNQLRQYLHISTRKLKFLMDNDYIPHENTGHPTHKYLVKIEDAEAFNKRQHTDKKLIADLAGLFTSRTEHHPLPKAEVSEETLCEYRRFVEERFRTEPEALSVTRICELTSMVGMTVHRLIASGILYGTKVQGKTFCSKSTLIDYLASEDTFRNPTCEGCKELVRTFKRRKSNDTYNEQRRERRKLEREKKGSGT</sequence>
<dbReference type="STRING" id="1263015.BN580_00434"/>
<accession>R6UBF4</accession>
<feature type="compositionally biased region" description="Basic and acidic residues" evidence="1">
    <location>
        <begin position="185"/>
        <end position="203"/>
    </location>
</feature>
<name>R6UBF4_9BACT</name>
<reference evidence="2" key="1">
    <citation type="submission" date="2012-11" db="EMBL/GenBank/DDBJ databases">
        <title>Dependencies among metagenomic species, viruses, plasmids and units of genetic variation.</title>
        <authorList>
            <person name="Nielsen H.B."/>
            <person name="Almeida M."/>
            <person name="Juncker A.S."/>
            <person name="Rasmussen S."/>
            <person name="Li J."/>
            <person name="Sunagawa S."/>
            <person name="Plichta D."/>
            <person name="Gautier L."/>
            <person name="Le Chatelier E."/>
            <person name="Peletier E."/>
            <person name="Bonde I."/>
            <person name="Nielsen T."/>
            <person name="Manichanh C."/>
            <person name="Arumugam M."/>
            <person name="Batto J."/>
            <person name="Santos M.B.Q.D."/>
            <person name="Blom N."/>
            <person name="Borruel N."/>
            <person name="Burgdorf K.S."/>
            <person name="Boumezbeur F."/>
            <person name="Casellas F."/>
            <person name="Dore J."/>
            <person name="Guarner F."/>
            <person name="Hansen T."/>
            <person name="Hildebrand F."/>
            <person name="Kaas R.S."/>
            <person name="Kennedy S."/>
            <person name="Kristiansen K."/>
            <person name="Kultima J.R."/>
            <person name="Leonard P."/>
            <person name="Levenez F."/>
            <person name="Lund O."/>
            <person name="Moumen B."/>
            <person name="Le Paslier D."/>
            <person name="Pons N."/>
            <person name="Pedersen O."/>
            <person name="Prifti E."/>
            <person name="Qin J."/>
            <person name="Raes J."/>
            <person name="Tap J."/>
            <person name="Tims S."/>
            <person name="Ussery D.W."/>
            <person name="Yamada T."/>
            <person name="MetaHit consortium"/>
            <person name="Renault P."/>
            <person name="Sicheritz-Ponten T."/>
            <person name="Bork P."/>
            <person name="Wang J."/>
            <person name="Brunak S."/>
            <person name="Ehrlich S.D."/>
        </authorList>
    </citation>
    <scope>NUCLEOTIDE SEQUENCE [LARGE SCALE GENOMIC DNA]</scope>
</reference>
<dbReference type="AlphaFoldDB" id="R6UBF4"/>
<evidence type="ECO:0008006" key="4">
    <source>
        <dbReference type="Google" id="ProtNLM"/>
    </source>
</evidence>